<name>A0A3A8E2M0_9GAMM</name>
<dbReference type="Proteomes" id="UP000269001">
    <property type="component" value="Unassembled WGS sequence"/>
</dbReference>
<dbReference type="AlphaFoldDB" id="A0A3A8E2M0"/>
<evidence type="ECO:0000313" key="2">
    <source>
        <dbReference type="EMBL" id="RKG29382.1"/>
    </source>
</evidence>
<comment type="caution">
    <text evidence="2">The sequence shown here is derived from an EMBL/GenBank/DDBJ whole genome shotgun (WGS) entry which is preliminary data.</text>
</comment>
<proteinExistence type="predicted"/>
<evidence type="ECO:0000256" key="1">
    <source>
        <dbReference type="SAM" id="Coils"/>
    </source>
</evidence>
<feature type="non-terminal residue" evidence="2">
    <location>
        <position position="127"/>
    </location>
</feature>
<organism evidence="2 3">
    <name type="scientific">Acinetobacter guerrae</name>
    <dbReference type="NCBI Taxonomy" id="1843371"/>
    <lineage>
        <taxon>Bacteria</taxon>
        <taxon>Pseudomonadati</taxon>
        <taxon>Pseudomonadota</taxon>
        <taxon>Gammaproteobacteria</taxon>
        <taxon>Moraxellales</taxon>
        <taxon>Moraxellaceae</taxon>
        <taxon>Acinetobacter</taxon>
    </lineage>
</organism>
<keyword evidence="1" id="KW-0175">Coiled coil</keyword>
<feature type="non-terminal residue" evidence="2">
    <location>
        <position position="1"/>
    </location>
</feature>
<gene>
    <name evidence="2" type="ORF">D7V21_17105</name>
</gene>
<keyword evidence="3" id="KW-1185">Reference proteome</keyword>
<protein>
    <submittedName>
        <fullName evidence="2">Uncharacterized protein</fullName>
    </submittedName>
</protein>
<evidence type="ECO:0000313" key="3">
    <source>
        <dbReference type="Proteomes" id="UP000269001"/>
    </source>
</evidence>
<dbReference type="EMBL" id="RAXU01000084">
    <property type="protein sequence ID" value="RKG29382.1"/>
    <property type="molecule type" value="Genomic_DNA"/>
</dbReference>
<feature type="coiled-coil region" evidence="1">
    <location>
        <begin position="5"/>
        <end position="35"/>
    </location>
</feature>
<sequence length="127" mass="14837">ERQLIKGLEQEILATERLVHDLEQTRENLDQEQRSPEELTKIAYSVISQYNDAVATEAKNIALTTQKTEIEQINAVLEQIELSKTDIKHQKEELGKRPLFFGGKWDTANVEIQKQLHQLEEQERELR</sequence>
<accession>A0A3A8E2M0</accession>
<reference evidence="2 3" key="1">
    <citation type="submission" date="2018-09" db="EMBL/GenBank/DDBJ databases">
        <title>The draft genome of Acinetobacter spp. strains.</title>
        <authorList>
            <person name="Qin J."/>
            <person name="Feng Y."/>
            <person name="Zong Z."/>
        </authorList>
    </citation>
    <scope>NUCLEOTIDE SEQUENCE [LARGE SCALE GENOMIC DNA]</scope>
    <source>
        <strain evidence="2 3">WCHAc060096</strain>
    </source>
</reference>